<sequence length="208" mass="23360">MPKLLGLQDVAENLLGGELNNIGAVLTLARWLRPIFDTSEFFLEEHDGEPDTYGVRATMNERSFHNATKPRRRVQLEGRSSGQRLLHGEQISPYRPSLIATSLRSAQHVRASPICLELEIELLADVEYSAFVEFVTASCADQFVLDMGHIVRVSLGGPVHAPTESKYRSDLHRNLLPTNLLLTDSVVGARKTRHATIRRVHERTSREL</sequence>
<dbReference type="RefSeq" id="XP_007869363.1">
    <property type="nucleotide sequence ID" value="XM_007871172.1"/>
</dbReference>
<evidence type="ECO:0000313" key="1">
    <source>
        <dbReference type="EMBL" id="EPQ52180.1"/>
    </source>
</evidence>
<dbReference type="AlphaFoldDB" id="S7RD91"/>
<name>S7RD91_GLOTA</name>
<dbReference type="EMBL" id="KB469308">
    <property type="protein sequence ID" value="EPQ52180.1"/>
    <property type="molecule type" value="Genomic_DNA"/>
</dbReference>
<proteinExistence type="predicted"/>
<reference evidence="1 2" key="1">
    <citation type="journal article" date="2012" name="Science">
        <title>The Paleozoic origin of enzymatic lignin decomposition reconstructed from 31 fungal genomes.</title>
        <authorList>
            <person name="Floudas D."/>
            <person name="Binder M."/>
            <person name="Riley R."/>
            <person name="Barry K."/>
            <person name="Blanchette R.A."/>
            <person name="Henrissat B."/>
            <person name="Martinez A.T."/>
            <person name="Otillar R."/>
            <person name="Spatafora J.W."/>
            <person name="Yadav J.S."/>
            <person name="Aerts A."/>
            <person name="Benoit I."/>
            <person name="Boyd A."/>
            <person name="Carlson A."/>
            <person name="Copeland A."/>
            <person name="Coutinho P.M."/>
            <person name="de Vries R.P."/>
            <person name="Ferreira P."/>
            <person name="Findley K."/>
            <person name="Foster B."/>
            <person name="Gaskell J."/>
            <person name="Glotzer D."/>
            <person name="Gorecki P."/>
            <person name="Heitman J."/>
            <person name="Hesse C."/>
            <person name="Hori C."/>
            <person name="Igarashi K."/>
            <person name="Jurgens J.A."/>
            <person name="Kallen N."/>
            <person name="Kersten P."/>
            <person name="Kohler A."/>
            <person name="Kuees U."/>
            <person name="Kumar T.K.A."/>
            <person name="Kuo A."/>
            <person name="LaButti K."/>
            <person name="Larrondo L.F."/>
            <person name="Lindquist E."/>
            <person name="Ling A."/>
            <person name="Lombard V."/>
            <person name="Lucas S."/>
            <person name="Lundell T."/>
            <person name="Martin R."/>
            <person name="McLaughlin D.J."/>
            <person name="Morgenstern I."/>
            <person name="Morin E."/>
            <person name="Murat C."/>
            <person name="Nagy L.G."/>
            <person name="Nolan M."/>
            <person name="Ohm R.A."/>
            <person name="Patyshakuliyeva A."/>
            <person name="Rokas A."/>
            <person name="Ruiz-Duenas F.J."/>
            <person name="Sabat G."/>
            <person name="Salamov A."/>
            <person name="Samejima M."/>
            <person name="Schmutz J."/>
            <person name="Slot J.C."/>
            <person name="St John F."/>
            <person name="Stenlid J."/>
            <person name="Sun H."/>
            <person name="Sun S."/>
            <person name="Syed K."/>
            <person name="Tsang A."/>
            <person name="Wiebenga A."/>
            <person name="Young D."/>
            <person name="Pisabarro A."/>
            <person name="Eastwood D.C."/>
            <person name="Martin F."/>
            <person name="Cullen D."/>
            <person name="Grigoriev I.V."/>
            <person name="Hibbett D.S."/>
        </authorList>
    </citation>
    <scope>NUCLEOTIDE SEQUENCE [LARGE SCALE GENOMIC DNA]</scope>
    <source>
        <strain evidence="1 2">ATCC 11539</strain>
    </source>
</reference>
<evidence type="ECO:0000313" key="2">
    <source>
        <dbReference type="Proteomes" id="UP000030669"/>
    </source>
</evidence>
<dbReference type="KEGG" id="gtr:GLOTRDRAFT_140593"/>
<accession>S7RD91</accession>
<dbReference type="HOGENOM" id="CLU_1321014_0_0_1"/>
<dbReference type="GeneID" id="19304569"/>
<gene>
    <name evidence="1" type="ORF">GLOTRDRAFT_140593</name>
</gene>
<keyword evidence="2" id="KW-1185">Reference proteome</keyword>
<organism evidence="1 2">
    <name type="scientific">Gloeophyllum trabeum (strain ATCC 11539 / FP-39264 / Madison 617)</name>
    <name type="common">Brown rot fungus</name>
    <dbReference type="NCBI Taxonomy" id="670483"/>
    <lineage>
        <taxon>Eukaryota</taxon>
        <taxon>Fungi</taxon>
        <taxon>Dikarya</taxon>
        <taxon>Basidiomycota</taxon>
        <taxon>Agaricomycotina</taxon>
        <taxon>Agaricomycetes</taxon>
        <taxon>Gloeophyllales</taxon>
        <taxon>Gloeophyllaceae</taxon>
        <taxon>Gloeophyllum</taxon>
    </lineage>
</organism>
<dbReference type="OrthoDB" id="2104739at2759"/>
<protein>
    <submittedName>
        <fullName evidence="1">Uncharacterized protein</fullName>
    </submittedName>
</protein>
<dbReference type="Proteomes" id="UP000030669">
    <property type="component" value="Unassembled WGS sequence"/>
</dbReference>